<evidence type="ECO:0000313" key="1">
    <source>
        <dbReference type="EMBL" id="MCW3169882.1"/>
    </source>
</evidence>
<dbReference type="Proteomes" id="UP001163731">
    <property type="component" value="Unassembled WGS sequence"/>
</dbReference>
<dbReference type="EMBL" id="JAPDHW010000011">
    <property type="protein sequence ID" value="MCW3169882.1"/>
    <property type="molecule type" value="Genomic_DNA"/>
</dbReference>
<gene>
    <name evidence="1" type="ORF">OMO38_15255</name>
</gene>
<sequence>MMNKFQEQEVKDFLRRKNLSTVILNEVYDHFVIQISELVQENFSFQEAFLKTKVSWQHELEMVNADVYHSKKLRELKRRFCNPGSVTSFFHQYVFL</sequence>
<organism evidence="1 2">
    <name type="scientific">Chryseobacterium kimseyorum</name>
    <dbReference type="NCBI Taxonomy" id="2984028"/>
    <lineage>
        <taxon>Bacteria</taxon>
        <taxon>Pseudomonadati</taxon>
        <taxon>Bacteroidota</taxon>
        <taxon>Flavobacteriia</taxon>
        <taxon>Flavobacteriales</taxon>
        <taxon>Weeksellaceae</taxon>
        <taxon>Chryseobacterium group</taxon>
        <taxon>Chryseobacterium</taxon>
    </lineage>
</organism>
<reference evidence="1" key="1">
    <citation type="submission" date="2022-10" db="EMBL/GenBank/DDBJ databases">
        <title>Chryseobacterium babae sp. nov. isolated from the gut of the beetle Oryctes rhinoceros, and Chryseobacterium kimseyorum sp. nov., isolated from a stick insect rearing cage.</title>
        <authorList>
            <person name="Shelomi M."/>
            <person name="Han C.-J."/>
            <person name="Chen W.-M."/>
            <person name="Chen H.-K."/>
            <person name="Liaw S.-J."/>
            <person name="Muhle E."/>
            <person name="Clermont D."/>
        </authorList>
    </citation>
    <scope>NUCLEOTIDE SEQUENCE</scope>
    <source>
        <strain evidence="1">09-1422</strain>
    </source>
</reference>
<evidence type="ECO:0000313" key="2">
    <source>
        <dbReference type="Proteomes" id="UP001163731"/>
    </source>
</evidence>
<keyword evidence="2" id="KW-1185">Reference proteome</keyword>
<proteinExistence type="predicted"/>
<accession>A0ABT3I1F0</accession>
<name>A0ABT3I1F0_9FLAO</name>
<comment type="caution">
    <text evidence="1">The sequence shown here is derived from an EMBL/GenBank/DDBJ whole genome shotgun (WGS) entry which is preliminary data.</text>
</comment>
<dbReference type="RefSeq" id="WP_264751050.1">
    <property type="nucleotide sequence ID" value="NZ_JAPDHW010000011.1"/>
</dbReference>
<protein>
    <submittedName>
        <fullName evidence="1">Uncharacterized protein</fullName>
    </submittedName>
</protein>